<dbReference type="HOGENOM" id="CLU_3252490_0_0_7"/>
<name>C5F2E9_9HELI</name>
<gene>
    <name evidence="1" type="ORF">HPMG_01900</name>
</gene>
<proteinExistence type="predicted"/>
<evidence type="ECO:0000313" key="1">
    <source>
        <dbReference type="EMBL" id="EEQ64443.1"/>
    </source>
</evidence>
<protein>
    <submittedName>
        <fullName evidence="1">Uncharacterized protein</fullName>
    </submittedName>
</protein>
<dbReference type="EMBL" id="DS990447">
    <property type="protein sequence ID" value="EEQ64443.1"/>
    <property type="molecule type" value="Genomic_DNA"/>
</dbReference>
<dbReference type="AlphaFoldDB" id="C5F2E9"/>
<reference evidence="2" key="1">
    <citation type="journal article" date="2014" name="Genome Announc.">
        <title>Draft genome sequences of six enterohepatic helicobacter species isolated from humans and one from rhesus macaques.</title>
        <authorList>
            <person name="Shen Z."/>
            <person name="Sheh A."/>
            <person name="Young S.K."/>
            <person name="Abouelliel A."/>
            <person name="Ward D.V."/>
            <person name="Earl A.M."/>
            <person name="Fox J.G."/>
        </authorList>
    </citation>
    <scope>NUCLEOTIDE SEQUENCE [LARGE SCALE GENOMIC DNA]</scope>
    <source>
        <strain evidence="2">MIT 98-5489</strain>
    </source>
</reference>
<accession>C5F2E9</accession>
<keyword evidence="2" id="KW-1185">Reference proteome</keyword>
<evidence type="ECO:0000313" key="2">
    <source>
        <dbReference type="Proteomes" id="UP000003953"/>
    </source>
</evidence>
<dbReference type="Proteomes" id="UP000003953">
    <property type="component" value="Unassembled WGS sequence"/>
</dbReference>
<sequence length="42" mass="5105">MIQFCPFYQTLKYIILLNSPYNLHKNNKLQKEIKPKIKKVIL</sequence>
<organism evidence="1 2">
    <name type="scientific">Helicobacter pullorum MIT 98-5489</name>
    <dbReference type="NCBI Taxonomy" id="537972"/>
    <lineage>
        <taxon>Bacteria</taxon>
        <taxon>Pseudomonadati</taxon>
        <taxon>Campylobacterota</taxon>
        <taxon>Epsilonproteobacteria</taxon>
        <taxon>Campylobacterales</taxon>
        <taxon>Helicobacteraceae</taxon>
        <taxon>Helicobacter</taxon>
    </lineage>
</organism>